<keyword evidence="1" id="KW-0472">Membrane</keyword>
<proteinExistence type="predicted"/>
<dbReference type="EMBL" id="CADEAL010001542">
    <property type="protein sequence ID" value="CAB1433253.1"/>
    <property type="molecule type" value="Genomic_DNA"/>
</dbReference>
<sequence length="138" mass="15114">MSAPVLLSTRPFFPLASVMIIMMTLMMTLMSLHMYQDFLYFSTLLSLRSQSCFSNDPSRGFLPAFCSSSCVLKQVEDAGTSRTERGSESLLDVIFTPHTLLYLQADSPEAAANHSPPLSAFSFLCCTIKLKGLVSPAS</sequence>
<keyword evidence="1" id="KW-0812">Transmembrane</keyword>
<feature type="transmembrane region" description="Helical" evidence="1">
    <location>
        <begin position="12"/>
        <end position="32"/>
    </location>
</feature>
<keyword evidence="1" id="KW-1133">Transmembrane helix</keyword>
<keyword evidence="3" id="KW-1185">Reference proteome</keyword>
<name>A0A9N7UJE2_PLEPL</name>
<organism evidence="2 3">
    <name type="scientific">Pleuronectes platessa</name>
    <name type="common">European plaice</name>
    <dbReference type="NCBI Taxonomy" id="8262"/>
    <lineage>
        <taxon>Eukaryota</taxon>
        <taxon>Metazoa</taxon>
        <taxon>Chordata</taxon>
        <taxon>Craniata</taxon>
        <taxon>Vertebrata</taxon>
        <taxon>Euteleostomi</taxon>
        <taxon>Actinopterygii</taxon>
        <taxon>Neopterygii</taxon>
        <taxon>Teleostei</taxon>
        <taxon>Neoteleostei</taxon>
        <taxon>Acanthomorphata</taxon>
        <taxon>Carangaria</taxon>
        <taxon>Pleuronectiformes</taxon>
        <taxon>Pleuronectoidei</taxon>
        <taxon>Pleuronectidae</taxon>
        <taxon>Pleuronectes</taxon>
    </lineage>
</organism>
<accession>A0A9N7UJE2</accession>
<protein>
    <submittedName>
        <fullName evidence="2">Uncharacterized protein</fullName>
    </submittedName>
</protein>
<gene>
    <name evidence="2" type="ORF">PLEPLA_LOCUS21342</name>
</gene>
<dbReference type="Proteomes" id="UP001153269">
    <property type="component" value="Unassembled WGS sequence"/>
</dbReference>
<evidence type="ECO:0000313" key="3">
    <source>
        <dbReference type="Proteomes" id="UP001153269"/>
    </source>
</evidence>
<comment type="caution">
    <text evidence="2">The sequence shown here is derived from an EMBL/GenBank/DDBJ whole genome shotgun (WGS) entry which is preliminary data.</text>
</comment>
<evidence type="ECO:0000313" key="2">
    <source>
        <dbReference type="EMBL" id="CAB1433253.1"/>
    </source>
</evidence>
<dbReference type="AlphaFoldDB" id="A0A9N7UJE2"/>
<reference evidence="2" key="1">
    <citation type="submission" date="2020-03" db="EMBL/GenBank/DDBJ databases">
        <authorList>
            <person name="Weist P."/>
        </authorList>
    </citation>
    <scope>NUCLEOTIDE SEQUENCE</scope>
</reference>
<evidence type="ECO:0000256" key="1">
    <source>
        <dbReference type="SAM" id="Phobius"/>
    </source>
</evidence>